<keyword evidence="2" id="KW-0808">Transferase</keyword>
<dbReference type="Gene3D" id="3.40.50.150">
    <property type="entry name" value="Vaccinia Virus protein VP39"/>
    <property type="match status" value="1"/>
</dbReference>
<evidence type="ECO:0000256" key="1">
    <source>
        <dbReference type="ARBA" id="ARBA00022603"/>
    </source>
</evidence>
<dbReference type="InterPro" id="IPR001525">
    <property type="entry name" value="C5_MeTfrase"/>
</dbReference>
<reference evidence="3 4" key="1">
    <citation type="submission" date="2024-02" db="EMBL/GenBank/DDBJ databases">
        <authorList>
            <person name="Chen Y."/>
            <person name="Shah S."/>
            <person name="Dougan E. K."/>
            <person name="Thang M."/>
            <person name="Chan C."/>
        </authorList>
    </citation>
    <scope>NUCLEOTIDE SEQUENCE [LARGE SCALE GENOMIC DNA]</scope>
</reference>
<keyword evidence="4" id="KW-1185">Reference proteome</keyword>
<dbReference type="GO" id="GO:0008168">
    <property type="term" value="F:methyltransferase activity"/>
    <property type="evidence" value="ECO:0007669"/>
    <property type="project" value="UniProtKB-KW"/>
</dbReference>
<evidence type="ECO:0000256" key="2">
    <source>
        <dbReference type="ARBA" id="ARBA00022679"/>
    </source>
</evidence>
<name>A0ABP0MM85_9DINO</name>
<accession>A0ABP0MM85</accession>
<protein>
    <recommendedName>
        <fullName evidence="5">DNA (cytosine-5-)-methyltransferase</fullName>
    </recommendedName>
</protein>
<dbReference type="GO" id="GO:0032259">
    <property type="term" value="P:methylation"/>
    <property type="evidence" value="ECO:0007669"/>
    <property type="project" value="UniProtKB-KW"/>
</dbReference>
<dbReference type="SUPFAM" id="SSF53335">
    <property type="entry name" value="S-adenosyl-L-methionine-dependent methyltransferases"/>
    <property type="match status" value="1"/>
</dbReference>
<organism evidence="3 4">
    <name type="scientific">Durusdinium trenchii</name>
    <dbReference type="NCBI Taxonomy" id="1381693"/>
    <lineage>
        <taxon>Eukaryota</taxon>
        <taxon>Sar</taxon>
        <taxon>Alveolata</taxon>
        <taxon>Dinophyceae</taxon>
        <taxon>Suessiales</taxon>
        <taxon>Symbiodiniaceae</taxon>
        <taxon>Durusdinium</taxon>
    </lineage>
</organism>
<sequence length="150" mass="17119">MKGMEGVRSSLVKHIFRQFAILENVLNLLTERMSGIRDFVLEEFAKRKMKVHWAAVSGQNVGINVYRGRVFLVATKGDFHFKDASLKMAAAWDQQCQKAWNPSQRPALTEWLTTESSEQDESRLHALGNIVFPRCAELAVSLIEEKLRRG</sequence>
<evidence type="ECO:0000313" key="3">
    <source>
        <dbReference type="EMBL" id="CAK9052574.1"/>
    </source>
</evidence>
<dbReference type="InterPro" id="IPR029063">
    <property type="entry name" value="SAM-dependent_MTases_sf"/>
</dbReference>
<evidence type="ECO:0008006" key="5">
    <source>
        <dbReference type="Google" id="ProtNLM"/>
    </source>
</evidence>
<evidence type="ECO:0000313" key="4">
    <source>
        <dbReference type="Proteomes" id="UP001642484"/>
    </source>
</evidence>
<proteinExistence type="predicted"/>
<gene>
    <name evidence="3" type="ORF">CCMP2556_LOCUS26506</name>
</gene>
<comment type="caution">
    <text evidence="3">The sequence shown here is derived from an EMBL/GenBank/DDBJ whole genome shotgun (WGS) entry which is preliminary data.</text>
</comment>
<dbReference type="Pfam" id="PF00145">
    <property type="entry name" value="DNA_methylase"/>
    <property type="match status" value="1"/>
</dbReference>
<dbReference type="EMBL" id="CAXAMN010018546">
    <property type="protein sequence ID" value="CAK9052574.1"/>
    <property type="molecule type" value="Genomic_DNA"/>
</dbReference>
<dbReference type="Proteomes" id="UP001642484">
    <property type="component" value="Unassembled WGS sequence"/>
</dbReference>
<keyword evidence="1" id="KW-0489">Methyltransferase</keyword>